<proteinExistence type="predicted"/>
<evidence type="ECO:0000256" key="1">
    <source>
        <dbReference type="SAM" id="Phobius"/>
    </source>
</evidence>
<keyword evidence="1" id="KW-0472">Membrane</keyword>
<gene>
    <name evidence="2" type="ORF">ERS852557_04037</name>
</gene>
<dbReference type="Proteomes" id="UP000095541">
    <property type="component" value="Unassembled WGS sequence"/>
</dbReference>
<evidence type="ECO:0000313" key="3">
    <source>
        <dbReference type="Proteomes" id="UP000095541"/>
    </source>
</evidence>
<organism evidence="2 3">
    <name type="scientific">Bacteroides thetaiotaomicron</name>
    <dbReference type="NCBI Taxonomy" id="818"/>
    <lineage>
        <taxon>Bacteria</taxon>
        <taxon>Pseudomonadati</taxon>
        <taxon>Bacteroidota</taxon>
        <taxon>Bacteroidia</taxon>
        <taxon>Bacteroidales</taxon>
        <taxon>Bacteroidaceae</taxon>
        <taxon>Bacteroides</taxon>
    </lineage>
</organism>
<keyword evidence="1" id="KW-0812">Transmembrane</keyword>
<dbReference type="AlphaFoldDB" id="A0A174W1F7"/>
<sequence>MEGFLSANLLFFLFGIFLDLYLYLCRHKYRILVEYIHESYQRHTLCGSFLFHFWTGSVFFHHFIADRFFSFRSTFLSLGDSFGSVNHIRIIFRL</sequence>
<evidence type="ECO:0000313" key="2">
    <source>
        <dbReference type="EMBL" id="CUQ38298.1"/>
    </source>
</evidence>
<name>A0A174W1F7_BACT4</name>
<dbReference type="EMBL" id="CZBI01000006">
    <property type="protein sequence ID" value="CUQ38298.1"/>
    <property type="molecule type" value="Genomic_DNA"/>
</dbReference>
<accession>A0A174W1F7</accession>
<protein>
    <recommendedName>
        <fullName evidence="4">Transmembrane protein</fullName>
    </recommendedName>
</protein>
<keyword evidence="1" id="KW-1133">Transmembrane helix</keyword>
<evidence type="ECO:0008006" key="4">
    <source>
        <dbReference type="Google" id="ProtNLM"/>
    </source>
</evidence>
<feature type="transmembrane region" description="Helical" evidence="1">
    <location>
        <begin position="6"/>
        <end position="24"/>
    </location>
</feature>
<feature type="transmembrane region" description="Helical" evidence="1">
    <location>
        <begin position="45"/>
        <end position="64"/>
    </location>
</feature>
<reference evidence="2 3" key="1">
    <citation type="submission" date="2015-09" db="EMBL/GenBank/DDBJ databases">
        <authorList>
            <consortium name="Pathogen Informatics"/>
        </authorList>
    </citation>
    <scope>NUCLEOTIDE SEQUENCE [LARGE SCALE GENOMIC DNA]</scope>
    <source>
        <strain evidence="2 3">2789STDY5834945</strain>
    </source>
</reference>